<evidence type="ECO:0000256" key="2">
    <source>
        <dbReference type="ARBA" id="ARBA00004496"/>
    </source>
</evidence>
<evidence type="ECO:0000313" key="13">
    <source>
        <dbReference type="Proteomes" id="UP000001876"/>
    </source>
</evidence>
<proteinExistence type="inferred from homology"/>
<dbReference type="GO" id="GO:0042026">
    <property type="term" value="P:protein refolding"/>
    <property type="evidence" value="ECO:0007669"/>
    <property type="project" value="UniProtKB-ARBA"/>
</dbReference>
<comment type="catalytic activity">
    <reaction evidence="1 9">
        <text>[protein]-peptidylproline (omega=180) = [protein]-peptidylproline (omega=0)</text>
        <dbReference type="Rhea" id="RHEA:16237"/>
        <dbReference type="Rhea" id="RHEA-COMP:10747"/>
        <dbReference type="Rhea" id="RHEA-COMP:10748"/>
        <dbReference type="ChEBI" id="CHEBI:83833"/>
        <dbReference type="ChEBI" id="CHEBI:83834"/>
        <dbReference type="EC" id="5.2.1.8"/>
    </reaction>
</comment>
<organism evidence="13">
    <name type="scientific">Micromonas pusilla (strain CCMP1545)</name>
    <name type="common">Picoplanktonic green alga</name>
    <dbReference type="NCBI Taxonomy" id="564608"/>
    <lineage>
        <taxon>Eukaryota</taxon>
        <taxon>Viridiplantae</taxon>
        <taxon>Chlorophyta</taxon>
        <taxon>Mamiellophyceae</taxon>
        <taxon>Mamiellales</taxon>
        <taxon>Mamiellaceae</taxon>
        <taxon>Micromonas</taxon>
    </lineage>
</organism>
<keyword evidence="7" id="KW-0143">Chaperone</keyword>
<feature type="compositionally biased region" description="Low complexity" evidence="10">
    <location>
        <begin position="21"/>
        <end position="30"/>
    </location>
</feature>
<dbReference type="Pfam" id="PF00254">
    <property type="entry name" value="FKBP_C"/>
    <property type="match status" value="1"/>
</dbReference>
<dbReference type="PROSITE" id="PS50059">
    <property type="entry name" value="FKBP_PPIASE"/>
    <property type="match status" value="1"/>
</dbReference>
<evidence type="ECO:0000256" key="4">
    <source>
        <dbReference type="ARBA" id="ARBA00013194"/>
    </source>
</evidence>
<dbReference type="EMBL" id="GG663735">
    <property type="protein sequence ID" value="EEH60787.1"/>
    <property type="molecule type" value="Genomic_DNA"/>
</dbReference>
<evidence type="ECO:0000256" key="8">
    <source>
        <dbReference type="ARBA" id="ARBA00023235"/>
    </source>
</evidence>
<evidence type="ECO:0000313" key="12">
    <source>
        <dbReference type="EMBL" id="EEH60787.1"/>
    </source>
</evidence>
<dbReference type="Proteomes" id="UP000001876">
    <property type="component" value="Unassembled WGS sequence"/>
</dbReference>
<feature type="region of interest" description="Disordered" evidence="10">
    <location>
        <begin position="21"/>
        <end position="42"/>
    </location>
</feature>
<dbReference type="InterPro" id="IPR001179">
    <property type="entry name" value="PPIase_FKBP_dom"/>
</dbReference>
<keyword evidence="13" id="KW-1185">Reference proteome</keyword>
<dbReference type="AlphaFoldDB" id="C1MHQ6"/>
<dbReference type="STRING" id="564608.C1MHQ6"/>
<evidence type="ECO:0000256" key="3">
    <source>
        <dbReference type="ARBA" id="ARBA00006577"/>
    </source>
</evidence>
<reference evidence="12 13" key="1">
    <citation type="journal article" date="2009" name="Science">
        <title>Green evolution and dynamic adaptations revealed by genomes of the marine picoeukaryotes Micromonas.</title>
        <authorList>
            <person name="Worden A.Z."/>
            <person name="Lee J.H."/>
            <person name="Mock T."/>
            <person name="Rouze P."/>
            <person name="Simmons M.P."/>
            <person name="Aerts A.L."/>
            <person name="Allen A.E."/>
            <person name="Cuvelier M.L."/>
            <person name="Derelle E."/>
            <person name="Everett M.V."/>
            <person name="Foulon E."/>
            <person name="Grimwood J."/>
            <person name="Gundlach H."/>
            <person name="Henrissat B."/>
            <person name="Napoli C."/>
            <person name="McDonald S.M."/>
            <person name="Parker M.S."/>
            <person name="Rombauts S."/>
            <person name="Salamov A."/>
            <person name="Von Dassow P."/>
            <person name="Badger J.H."/>
            <person name="Coutinho P.M."/>
            <person name="Demir E."/>
            <person name="Dubchak I."/>
            <person name="Gentemann C."/>
            <person name="Eikrem W."/>
            <person name="Gready J.E."/>
            <person name="John U."/>
            <person name="Lanier W."/>
            <person name="Lindquist E.A."/>
            <person name="Lucas S."/>
            <person name="Mayer K.F."/>
            <person name="Moreau H."/>
            <person name="Not F."/>
            <person name="Otillar R."/>
            <person name="Panaud O."/>
            <person name="Pangilinan J."/>
            <person name="Paulsen I."/>
            <person name="Piegu B."/>
            <person name="Poliakov A."/>
            <person name="Robbens S."/>
            <person name="Schmutz J."/>
            <person name="Toulza E."/>
            <person name="Wyss T."/>
            <person name="Zelensky A."/>
            <person name="Zhou K."/>
            <person name="Armbrust E.V."/>
            <person name="Bhattacharya D."/>
            <person name="Goodenough U.W."/>
            <person name="Van de Peer Y."/>
            <person name="Grigoriev I.V."/>
        </authorList>
    </citation>
    <scope>NUCLEOTIDE SEQUENCE [LARGE SCALE GENOMIC DNA]</scope>
    <source>
        <strain evidence="12 13">CCMP1545</strain>
    </source>
</reference>
<gene>
    <name evidence="12" type="ORF">MICPUCDRAFT_61418</name>
</gene>
<evidence type="ECO:0000256" key="9">
    <source>
        <dbReference type="PROSITE-ProRule" id="PRU00277"/>
    </source>
</evidence>
<dbReference type="PANTHER" id="PTHR47861:SF3">
    <property type="entry name" value="FKBP-TYPE PEPTIDYL-PROLYL CIS-TRANS ISOMERASE SLYD"/>
    <property type="match status" value="1"/>
</dbReference>
<evidence type="ECO:0000256" key="7">
    <source>
        <dbReference type="ARBA" id="ARBA00023186"/>
    </source>
</evidence>
<keyword evidence="6 9" id="KW-0697">Rotamase</keyword>
<dbReference type="PANTHER" id="PTHR47861">
    <property type="entry name" value="FKBP-TYPE PEPTIDYL-PROLYL CIS-TRANS ISOMERASE SLYD"/>
    <property type="match status" value="1"/>
</dbReference>
<evidence type="ECO:0000256" key="5">
    <source>
        <dbReference type="ARBA" id="ARBA00022490"/>
    </source>
</evidence>
<dbReference type="RefSeq" id="XP_003055535.1">
    <property type="nucleotide sequence ID" value="XM_003055489.1"/>
</dbReference>
<dbReference type="SUPFAM" id="SSF54534">
    <property type="entry name" value="FKBP-like"/>
    <property type="match status" value="1"/>
</dbReference>
<evidence type="ECO:0000256" key="10">
    <source>
        <dbReference type="SAM" id="MobiDB-lite"/>
    </source>
</evidence>
<protein>
    <recommendedName>
        <fullName evidence="4 9">peptidylprolyl isomerase</fullName>
        <ecNumber evidence="4 9">5.2.1.8</ecNumber>
    </recommendedName>
</protein>
<evidence type="ECO:0000256" key="1">
    <source>
        <dbReference type="ARBA" id="ARBA00000971"/>
    </source>
</evidence>
<feature type="domain" description="PPIase FKBP-type" evidence="11">
    <location>
        <begin position="52"/>
        <end position="128"/>
    </location>
</feature>
<dbReference type="GO" id="GO:0003755">
    <property type="term" value="F:peptidyl-prolyl cis-trans isomerase activity"/>
    <property type="evidence" value="ECO:0007669"/>
    <property type="project" value="UniProtKB-KW"/>
</dbReference>
<dbReference type="GeneID" id="9680597"/>
<dbReference type="eggNOG" id="ENOG502SE20">
    <property type="taxonomic scope" value="Eukaryota"/>
</dbReference>
<dbReference type="GO" id="GO:0005737">
    <property type="term" value="C:cytoplasm"/>
    <property type="evidence" value="ECO:0007669"/>
    <property type="project" value="UniProtKB-SubCell"/>
</dbReference>
<name>C1MHQ6_MICPC</name>
<keyword evidence="8 9" id="KW-0413">Isomerase</keyword>
<dbReference type="OMA" id="AKFVMGD"/>
<dbReference type="OrthoDB" id="497812at2759"/>
<evidence type="ECO:0000256" key="6">
    <source>
        <dbReference type="ARBA" id="ARBA00023110"/>
    </source>
</evidence>
<dbReference type="EC" id="5.2.1.8" evidence="4 9"/>
<dbReference type="InterPro" id="IPR046357">
    <property type="entry name" value="PPIase_dom_sf"/>
</dbReference>
<sequence>MSALHNAIGAFATPTAASVSSRSRSSLASSKPRIGRRLGRSPIATSAKLQDGQLVTIHYVMTIGDGSVGDDTRKRNAPATIPLGQGNLFPVLEEGIKEMKEGEKRKFDIAAADAFGEAADPNKIQKLPASPEELETLKAQVQVGQTVQLPGGAMAVCVAIEEDGIVLDNNHPLAGQDLTFEIELVKVSAGPELFGVPIVPFDVNKLVMKK</sequence>
<comment type="subcellular location">
    <subcellularLocation>
        <location evidence="2">Cytoplasm</location>
    </subcellularLocation>
</comment>
<dbReference type="Gene3D" id="3.10.50.40">
    <property type="match status" value="1"/>
</dbReference>
<dbReference type="KEGG" id="mpp:MICPUCDRAFT_61418"/>
<keyword evidence="5" id="KW-0963">Cytoplasm</keyword>
<evidence type="ECO:0000259" key="11">
    <source>
        <dbReference type="PROSITE" id="PS50059"/>
    </source>
</evidence>
<comment type="similarity">
    <text evidence="3">Belongs to the FKBP-type PPIase family.</text>
</comment>
<accession>C1MHQ6</accession>